<accession>F0ZFG6</accession>
<keyword evidence="7" id="KW-0106">Calcium</keyword>
<dbReference type="EMBL" id="GL871003">
    <property type="protein sequence ID" value="EGC37272.1"/>
    <property type="molecule type" value="Genomic_DNA"/>
</dbReference>
<evidence type="ECO:0000256" key="7">
    <source>
        <dbReference type="ARBA" id="ARBA00022837"/>
    </source>
</evidence>
<dbReference type="eggNOG" id="KOG1954">
    <property type="taxonomic scope" value="Eukaryota"/>
</dbReference>
<dbReference type="SUPFAM" id="SSF52540">
    <property type="entry name" value="P-loop containing nucleoside triphosphate hydrolases"/>
    <property type="match status" value="1"/>
</dbReference>
<dbReference type="GO" id="GO:0030674">
    <property type="term" value="F:protein-macromolecule adaptor activity"/>
    <property type="evidence" value="ECO:0000318"/>
    <property type="project" value="GO_Central"/>
</dbReference>
<dbReference type="STRING" id="5786.F0ZFG6"/>
<dbReference type="GO" id="GO:1905162">
    <property type="term" value="P:regulation of phagosome maturation"/>
    <property type="evidence" value="ECO:0007669"/>
    <property type="project" value="EnsemblProtists"/>
</dbReference>
<feature type="domain" description="EH" evidence="10">
    <location>
        <begin position="428"/>
        <end position="516"/>
    </location>
</feature>
<dbReference type="CDD" id="cd00052">
    <property type="entry name" value="EH"/>
    <property type="match status" value="1"/>
</dbReference>
<dbReference type="PANTHER" id="PTHR11216:SF31">
    <property type="entry name" value="AT21416P"/>
    <property type="match status" value="1"/>
</dbReference>
<reference evidence="14" key="1">
    <citation type="journal article" date="2011" name="Genome Biol.">
        <title>Comparative genomics of the social amoebae Dictyostelium discoideum and Dictyostelium purpureum.</title>
        <authorList>
            <consortium name="US DOE Joint Genome Institute (JGI-PGF)"/>
            <person name="Sucgang R."/>
            <person name="Kuo A."/>
            <person name="Tian X."/>
            <person name="Salerno W."/>
            <person name="Parikh A."/>
            <person name="Feasley C.L."/>
            <person name="Dalin E."/>
            <person name="Tu H."/>
            <person name="Huang E."/>
            <person name="Barry K."/>
            <person name="Lindquist E."/>
            <person name="Shapiro H."/>
            <person name="Bruce D."/>
            <person name="Schmutz J."/>
            <person name="Salamov A."/>
            <person name="Fey P."/>
            <person name="Gaudet P."/>
            <person name="Anjard C."/>
            <person name="Babu M.M."/>
            <person name="Basu S."/>
            <person name="Bushmanova Y."/>
            <person name="van der Wel H."/>
            <person name="Katoh-Kurasawa M."/>
            <person name="Dinh C."/>
            <person name="Coutinho P.M."/>
            <person name="Saito T."/>
            <person name="Elias M."/>
            <person name="Schaap P."/>
            <person name="Kay R.R."/>
            <person name="Henrissat B."/>
            <person name="Eichinger L."/>
            <person name="Rivero F."/>
            <person name="Putnam N.H."/>
            <person name="West C.M."/>
            <person name="Loomis W.F."/>
            <person name="Chisholm R.L."/>
            <person name="Shaulsky G."/>
            <person name="Strassmann J.E."/>
            <person name="Queller D.C."/>
            <person name="Kuspa A."/>
            <person name="Grigoriev I.V."/>
        </authorList>
    </citation>
    <scope>NUCLEOTIDE SEQUENCE [LARGE SCALE GENOMIC DNA]</scope>
    <source>
        <strain evidence="14">QSDP1</strain>
    </source>
</reference>
<evidence type="ECO:0000313" key="14">
    <source>
        <dbReference type="Proteomes" id="UP000001064"/>
    </source>
</evidence>
<keyword evidence="4" id="KW-0479">Metal-binding</keyword>
<dbReference type="InterPro" id="IPR027417">
    <property type="entry name" value="P-loop_NTPase"/>
</dbReference>
<dbReference type="GO" id="GO:0010008">
    <property type="term" value="C:endosome membrane"/>
    <property type="evidence" value="ECO:0007669"/>
    <property type="project" value="UniProtKB-SubCell"/>
</dbReference>
<dbReference type="InterPro" id="IPR040990">
    <property type="entry name" value="DUF5600"/>
</dbReference>
<organism evidence="13 14">
    <name type="scientific">Dictyostelium purpureum</name>
    <name type="common">Slime mold</name>
    <dbReference type="NCBI Taxonomy" id="5786"/>
    <lineage>
        <taxon>Eukaryota</taxon>
        <taxon>Amoebozoa</taxon>
        <taxon>Evosea</taxon>
        <taxon>Eumycetozoa</taxon>
        <taxon>Dictyostelia</taxon>
        <taxon>Dictyosteliales</taxon>
        <taxon>Dictyosteliaceae</taxon>
        <taxon>Dictyostelium</taxon>
    </lineage>
</organism>
<dbReference type="Gene3D" id="1.10.268.20">
    <property type="match status" value="1"/>
</dbReference>
<dbReference type="PROSITE" id="PS50031">
    <property type="entry name" value="EH"/>
    <property type="match status" value="1"/>
</dbReference>
<dbReference type="GO" id="GO:0005886">
    <property type="term" value="C:plasma membrane"/>
    <property type="evidence" value="ECO:0000318"/>
    <property type="project" value="GO_Central"/>
</dbReference>
<keyword evidence="14" id="KW-1185">Reference proteome</keyword>
<keyword evidence="6" id="KW-0967">Endosome</keyword>
<protein>
    <recommendedName>
        <fullName evidence="15">EH domain-containing protein</fullName>
    </recommendedName>
</protein>
<proteinExistence type="predicted"/>
<dbReference type="SMART" id="SM00027">
    <property type="entry name" value="EH"/>
    <property type="match status" value="1"/>
</dbReference>
<dbReference type="KEGG" id="dpp:DICPUDRAFT_30504"/>
<dbReference type="GO" id="GO:0032009">
    <property type="term" value="C:early phagosome"/>
    <property type="evidence" value="ECO:0007669"/>
    <property type="project" value="EnsemblProtists"/>
</dbReference>
<dbReference type="SUPFAM" id="SSF47473">
    <property type="entry name" value="EF-hand"/>
    <property type="match status" value="1"/>
</dbReference>
<feature type="domain" description="Dynamin-type G" evidence="12">
    <location>
        <begin position="53"/>
        <end position="284"/>
    </location>
</feature>
<evidence type="ECO:0000256" key="5">
    <source>
        <dbReference type="ARBA" id="ARBA00022741"/>
    </source>
</evidence>
<dbReference type="Proteomes" id="UP000001064">
    <property type="component" value="Unassembled WGS sequence"/>
</dbReference>
<evidence type="ECO:0000259" key="10">
    <source>
        <dbReference type="PROSITE" id="PS50031"/>
    </source>
</evidence>
<dbReference type="FunCoup" id="F0ZFG6">
    <property type="interactions" value="460"/>
</dbReference>
<evidence type="ECO:0000259" key="12">
    <source>
        <dbReference type="PROSITE" id="PS51718"/>
    </source>
</evidence>
<feature type="domain" description="EF-hand" evidence="11">
    <location>
        <begin position="460"/>
        <end position="495"/>
    </location>
</feature>
<dbReference type="GO" id="GO:0005509">
    <property type="term" value="F:calcium ion binding"/>
    <property type="evidence" value="ECO:0007669"/>
    <property type="project" value="InterPro"/>
</dbReference>
<dbReference type="Pfam" id="PF16880">
    <property type="entry name" value="EHD_N"/>
    <property type="match status" value="1"/>
</dbReference>
<dbReference type="OMA" id="LMIGQYS"/>
<dbReference type="OrthoDB" id="1716625at2759"/>
<dbReference type="GO" id="GO:0007032">
    <property type="term" value="P:endosome organization"/>
    <property type="evidence" value="ECO:0007669"/>
    <property type="project" value="EnsemblProtists"/>
</dbReference>
<dbReference type="GO" id="GO:0006897">
    <property type="term" value="P:endocytosis"/>
    <property type="evidence" value="ECO:0000318"/>
    <property type="project" value="GO_Central"/>
</dbReference>
<dbReference type="InParanoid" id="F0ZFG6"/>
<evidence type="ECO:0000256" key="1">
    <source>
        <dbReference type="ARBA" id="ARBA00004413"/>
    </source>
</evidence>
<dbReference type="Gene3D" id="3.40.50.300">
    <property type="entry name" value="P-loop containing nucleotide triphosphate hydrolases"/>
    <property type="match status" value="1"/>
</dbReference>
<dbReference type="InterPro" id="IPR045063">
    <property type="entry name" value="Dynamin_N"/>
</dbReference>
<evidence type="ECO:0000256" key="3">
    <source>
        <dbReference type="ARBA" id="ARBA00022475"/>
    </source>
</evidence>
<gene>
    <name evidence="13" type="ORF">DICPUDRAFT_30504</name>
</gene>
<dbReference type="GO" id="GO:0055037">
    <property type="term" value="C:recycling endosome"/>
    <property type="evidence" value="ECO:0007669"/>
    <property type="project" value="EnsemblProtists"/>
</dbReference>
<sequence>MKKLNVSESKETDKLFTTSIDALKNLYSSKIKPLETLTKFGDFYTPTLTDSDIEAKPMVLLIGQYSTGKTTFIQYLCERDVPGQNIGPEPTTDRFNAVMYGNEDRIIPGNTVCVQEDKPFKGLARFGTGFMNKFQCSMCSAPILQSVSFIDTPGVLSGSKQSQRSYDFPAVTSWFAERADMILLLFDAHKLDISDEFKQAIEALKGHDEKIKIVLNKADKVSSQQLLRVYGAMMWSLGKVIKTPEVMRVYLGSFWSGGPLQNPETENLLHAEMVDLIKELLLLPKNAAVRKVNDLVKRARMTKVHALILSHLKNEMPVFGKEKKQAELIANLDREFKKIERIHNLPEGDFPDLDRYRQQLNVQDFSKFPKVNQKMLDQIDEVLSNDFPKLLQRFPLDGSHQPTSYELNPFALDEVDESIRWQLFENVDQNAFLPLFNSLNPINGKVTGADAKVPLSQSGLPSNILAQIWRLSDINKEGKLDFEGFCLAMHLVNVKLKGFELPDQLPQTLIPFSKRSGMSINNNINNSNNNNNNNNNNNYR</sequence>
<evidence type="ECO:0000256" key="4">
    <source>
        <dbReference type="ARBA" id="ARBA00022723"/>
    </source>
</evidence>
<dbReference type="RefSeq" id="XP_003286160.1">
    <property type="nucleotide sequence ID" value="XM_003286112.1"/>
</dbReference>
<dbReference type="AlphaFoldDB" id="F0ZFG6"/>
<dbReference type="Pfam" id="PF18150">
    <property type="entry name" value="DUF5600"/>
    <property type="match status" value="1"/>
</dbReference>
<keyword evidence="8" id="KW-0472">Membrane</keyword>
<keyword evidence="5" id="KW-0547">Nucleotide-binding</keyword>
<evidence type="ECO:0008006" key="15">
    <source>
        <dbReference type="Google" id="ProtNLM"/>
    </source>
</evidence>
<dbReference type="PROSITE" id="PS50222">
    <property type="entry name" value="EF_HAND_2"/>
    <property type="match status" value="1"/>
</dbReference>
<evidence type="ECO:0000256" key="9">
    <source>
        <dbReference type="SAM" id="MobiDB-lite"/>
    </source>
</evidence>
<dbReference type="GO" id="GO:1901981">
    <property type="term" value="F:phosphatidylinositol phosphate binding"/>
    <property type="evidence" value="ECO:0007669"/>
    <property type="project" value="EnsemblProtists"/>
</dbReference>
<dbReference type="Gene3D" id="1.10.238.10">
    <property type="entry name" value="EF-hand"/>
    <property type="match status" value="1"/>
</dbReference>
<dbReference type="FunFam" id="3.40.50.300:FF:000147">
    <property type="entry name" value="EH domain-containing protein 1"/>
    <property type="match status" value="1"/>
</dbReference>
<dbReference type="Pfam" id="PF00350">
    <property type="entry name" value="Dynamin_N"/>
    <property type="match status" value="1"/>
</dbReference>
<evidence type="ECO:0000256" key="2">
    <source>
        <dbReference type="ARBA" id="ARBA00004481"/>
    </source>
</evidence>
<evidence type="ECO:0000256" key="8">
    <source>
        <dbReference type="ARBA" id="ARBA00023136"/>
    </source>
</evidence>
<dbReference type="GO" id="GO:0005764">
    <property type="term" value="C:lysosome"/>
    <property type="evidence" value="ECO:0007669"/>
    <property type="project" value="EnsemblProtists"/>
</dbReference>
<dbReference type="InterPro" id="IPR030381">
    <property type="entry name" value="G_DYNAMIN_dom"/>
</dbReference>
<dbReference type="InterPro" id="IPR000261">
    <property type="entry name" value="EH_dom"/>
</dbReference>
<comment type="subcellular location">
    <subcellularLocation>
        <location evidence="1">Cell membrane</location>
        <topology evidence="1">Peripheral membrane protein</topology>
        <orientation evidence="1">Cytoplasmic side</orientation>
    </subcellularLocation>
    <subcellularLocation>
        <location evidence="2">Endosome membrane</location>
        <topology evidence="2">Peripheral membrane protein</topology>
    </subcellularLocation>
</comment>
<dbReference type="InterPro" id="IPR002048">
    <property type="entry name" value="EF_hand_dom"/>
</dbReference>
<dbReference type="GeneID" id="10500151"/>
<name>F0ZFG6_DICPU</name>
<dbReference type="PANTHER" id="PTHR11216">
    <property type="entry name" value="EH DOMAIN"/>
    <property type="match status" value="1"/>
</dbReference>
<feature type="region of interest" description="Disordered" evidence="9">
    <location>
        <begin position="521"/>
        <end position="540"/>
    </location>
</feature>
<dbReference type="CDD" id="cd09913">
    <property type="entry name" value="EHD"/>
    <property type="match status" value="1"/>
</dbReference>
<evidence type="ECO:0000313" key="13">
    <source>
        <dbReference type="EMBL" id="EGC37272.1"/>
    </source>
</evidence>
<dbReference type="Pfam" id="PF12763">
    <property type="entry name" value="EH"/>
    <property type="match status" value="1"/>
</dbReference>
<keyword evidence="3" id="KW-1003">Cell membrane</keyword>
<dbReference type="InterPro" id="IPR031692">
    <property type="entry name" value="EHD_N"/>
</dbReference>
<dbReference type="InterPro" id="IPR011992">
    <property type="entry name" value="EF-hand-dom_pair"/>
</dbReference>
<evidence type="ECO:0000256" key="6">
    <source>
        <dbReference type="ARBA" id="ARBA00022753"/>
    </source>
</evidence>
<evidence type="ECO:0000259" key="11">
    <source>
        <dbReference type="PROSITE" id="PS50222"/>
    </source>
</evidence>
<dbReference type="GO" id="GO:0005525">
    <property type="term" value="F:GTP binding"/>
    <property type="evidence" value="ECO:0007669"/>
    <property type="project" value="InterPro"/>
</dbReference>
<dbReference type="PROSITE" id="PS51718">
    <property type="entry name" value="G_DYNAMIN_2"/>
    <property type="match status" value="1"/>
</dbReference>
<dbReference type="GO" id="GO:0016197">
    <property type="term" value="P:endosomal transport"/>
    <property type="evidence" value="ECO:0000318"/>
    <property type="project" value="GO_Central"/>
</dbReference>
<dbReference type="GO" id="GO:0005737">
    <property type="term" value="C:cytoplasm"/>
    <property type="evidence" value="ECO:0000318"/>
    <property type="project" value="GO_Central"/>
</dbReference>
<dbReference type="VEuPathDB" id="AmoebaDB:DICPUDRAFT_30504"/>